<dbReference type="Proteomes" id="UP000317593">
    <property type="component" value="Unassembled WGS sequence"/>
</dbReference>
<dbReference type="SUPFAM" id="SSF48208">
    <property type="entry name" value="Six-hairpin glycosidases"/>
    <property type="match status" value="1"/>
</dbReference>
<dbReference type="GO" id="GO:0005975">
    <property type="term" value="P:carbohydrate metabolic process"/>
    <property type="evidence" value="ECO:0007669"/>
    <property type="project" value="InterPro"/>
</dbReference>
<protein>
    <submittedName>
        <fullName evidence="3">DUF1680 family protein</fullName>
    </submittedName>
</protein>
<dbReference type="AlphaFoldDB" id="A0A521F2E9"/>
<dbReference type="PANTHER" id="PTHR31151:SF0">
    <property type="entry name" value="PROLINE-TRNA LIGASE (DUF1680)"/>
    <property type="match status" value="1"/>
</dbReference>
<organism evidence="3 4">
    <name type="scientific">Fodinibius sediminis</name>
    <dbReference type="NCBI Taxonomy" id="1214077"/>
    <lineage>
        <taxon>Bacteria</taxon>
        <taxon>Pseudomonadati</taxon>
        <taxon>Balneolota</taxon>
        <taxon>Balneolia</taxon>
        <taxon>Balneolales</taxon>
        <taxon>Balneolaceae</taxon>
        <taxon>Fodinibius</taxon>
    </lineage>
</organism>
<dbReference type="RefSeq" id="WP_221930104.1">
    <property type="nucleotide sequence ID" value="NZ_FXTH01000022.1"/>
</dbReference>
<reference evidence="3 4" key="1">
    <citation type="submission" date="2017-05" db="EMBL/GenBank/DDBJ databases">
        <authorList>
            <person name="Varghese N."/>
            <person name="Submissions S."/>
        </authorList>
    </citation>
    <scope>NUCLEOTIDE SEQUENCE [LARGE SCALE GENOMIC DNA]</scope>
    <source>
        <strain evidence="3 4">DSM 21194</strain>
    </source>
</reference>
<evidence type="ECO:0000313" key="4">
    <source>
        <dbReference type="Proteomes" id="UP000317593"/>
    </source>
</evidence>
<name>A0A521F2E9_9BACT</name>
<dbReference type="InterPro" id="IPR049046">
    <property type="entry name" value="Beta-AFase-like_GH127_middle"/>
</dbReference>
<accession>A0A521F2E9</accession>
<dbReference type="InterPro" id="IPR012341">
    <property type="entry name" value="6hp_glycosidase-like_sf"/>
</dbReference>
<feature type="domain" description="Non-reducing end beta-L-arabinofuranosidase-like GH127 catalytic" evidence="1">
    <location>
        <begin position="105"/>
        <end position="434"/>
    </location>
</feature>
<keyword evidence="4" id="KW-1185">Reference proteome</keyword>
<dbReference type="Gene3D" id="1.50.10.10">
    <property type="match status" value="1"/>
</dbReference>
<dbReference type="InterPro" id="IPR008928">
    <property type="entry name" value="6-hairpin_glycosidase_sf"/>
</dbReference>
<evidence type="ECO:0000259" key="2">
    <source>
        <dbReference type="Pfam" id="PF20736"/>
    </source>
</evidence>
<dbReference type="Pfam" id="PF07944">
    <property type="entry name" value="Beta-AFase-like_GH127_cat"/>
    <property type="match status" value="1"/>
</dbReference>
<proteinExistence type="predicted"/>
<evidence type="ECO:0000313" key="3">
    <source>
        <dbReference type="EMBL" id="SMO90372.1"/>
    </source>
</evidence>
<dbReference type="PANTHER" id="PTHR31151">
    <property type="entry name" value="PROLINE-TRNA LIGASE (DUF1680)"/>
    <property type="match status" value="1"/>
</dbReference>
<sequence>MDRKKFIQHIAGSSFGLMTSVPFVPAKKVRKNAGGRTREKSNDYYMSARAPLKSQHYTALPIGNIQPRGWLLEQLRKQKKGLTGNLDSLYSEVVGPNNGWLGGGGDGWERGPYWLDGLVPLAYILDDQDLKDKAQQWIEWSLNNQLEDGYFGPEPFEEPPEPVRGVQRGNRRDWWPKMVMLKVLKQYYMATSDERVLDLMTRYFRYQLDHLPERPLGHWSFWGNRRGGDNLMMVYWLYNHTGDRFLLELGDLIHKQTFDWTGIFGKGKMARLNPVPRLHTVNIAMGLKEPVIYYQRTHNVDDIRAVKDGLADLGNIHGFVTGLYGADENLHGNNPTQGTEFCTVVEMMYSFEQMTRITGDTYFADYLEKVAFNALPTQHDEEYERRQYFQQTNQVQISDHSRNFFNDANAQLCYGVLNGYPCCTTNMHQGWPKLVQNLWYATSDNGLAAMIYSSSKVSAKVGGGTEITIIEETDYPFDDTVKFNIKSPEPVSFPLELRIPGWASEASIRVNGRDWKQVEQNSGQMVVVDRKWSDGDTVSLEMPMEVQVSRWVENSAGVERGPLVFALKIGETWEQKQPPEENWRIQHPYYEVYTADPWNYGLTKKTVENRDFKVVYDDKQKGNYPWNLNNVPLKMTAKAKKIDEWKLYDHSAGPLPVSGQHRYGQGNNSDAEAEEVVLVPYGATTLRISQFPVVS</sequence>
<dbReference type="InterPro" id="IPR012878">
    <property type="entry name" value="Beta-AFase-like_GH127_cat"/>
</dbReference>
<dbReference type="Pfam" id="PF20736">
    <property type="entry name" value="Glyco_hydro127M"/>
    <property type="match status" value="1"/>
</dbReference>
<feature type="domain" description="Non-reducing end beta-L-arabinofuranosidase-like GH127 middle" evidence="2">
    <location>
        <begin position="447"/>
        <end position="544"/>
    </location>
</feature>
<dbReference type="EMBL" id="FXTH01000022">
    <property type="protein sequence ID" value="SMO90372.1"/>
    <property type="molecule type" value="Genomic_DNA"/>
</dbReference>
<gene>
    <name evidence="3" type="ORF">SAMN06265218_1228</name>
</gene>
<evidence type="ECO:0000259" key="1">
    <source>
        <dbReference type="Pfam" id="PF07944"/>
    </source>
</evidence>